<evidence type="ECO:0000313" key="1">
    <source>
        <dbReference type="EMBL" id="GAA4955471.1"/>
    </source>
</evidence>
<dbReference type="GO" id="GO:0015074">
    <property type="term" value="P:DNA integration"/>
    <property type="evidence" value="ECO:0007669"/>
    <property type="project" value="InterPro"/>
</dbReference>
<dbReference type="Proteomes" id="UP001409585">
    <property type="component" value="Unassembled WGS sequence"/>
</dbReference>
<sequence>MQVILDNSSTHKTPEVETWRAKYPRFKPHLTPTSASWLNAALFIECIFSSVGELRSAIKKYIKVHNKKRQAVPVT</sequence>
<dbReference type="EMBL" id="BAABLX010000069">
    <property type="protein sequence ID" value="GAA4955471.1"/>
    <property type="molecule type" value="Genomic_DNA"/>
</dbReference>
<accession>A0AAV3U7T4</accession>
<protein>
    <recommendedName>
        <fullName evidence="3">Tc1-like transposase DDE domain-containing protein</fullName>
    </recommendedName>
</protein>
<evidence type="ECO:0008006" key="3">
    <source>
        <dbReference type="Google" id="ProtNLM"/>
    </source>
</evidence>
<evidence type="ECO:0000313" key="2">
    <source>
        <dbReference type="Proteomes" id="UP001409585"/>
    </source>
</evidence>
<keyword evidence="2" id="KW-1185">Reference proteome</keyword>
<dbReference type="AlphaFoldDB" id="A0AAV3U7T4"/>
<organism evidence="1 2">
    <name type="scientific">Halioxenophilus aromaticivorans</name>
    <dbReference type="NCBI Taxonomy" id="1306992"/>
    <lineage>
        <taxon>Bacteria</taxon>
        <taxon>Pseudomonadati</taxon>
        <taxon>Pseudomonadota</taxon>
        <taxon>Gammaproteobacteria</taxon>
        <taxon>Alteromonadales</taxon>
        <taxon>Alteromonadaceae</taxon>
        <taxon>Halioxenophilus</taxon>
    </lineage>
</organism>
<name>A0AAV3U7T4_9ALTE</name>
<reference evidence="2" key="1">
    <citation type="journal article" date="2019" name="Int. J. Syst. Evol. Microbiol.">
        <title>The Global Catalogue of Microorganisms (GCM) 10K type strain sequencing project: providing services to taxonomists for standard genome sequencing and annotation.</title>
        <authorList>
            <consortium name="The Broad Institute Genomics Platform"/>
            <consortium name="The Broad Institute Genome Sequencing Center for Infectious Disease"/>
            <person name="Wu L."/>
            <person name="Ma J."/>
        </authorList>
    </citation>
    <scope>NUCLEOTIDE SEQUENCE [LARGE SCALE GENOMIC DNA]</scope>
    <source>
        <strain evidence="2">JCM 19134</strain>
    </source>
</reference>
<proteinExistence type="predicted"/>
<gene>
    <name evidence="1" type="ORF">GCM10025791_39580</name>
</gene>
<comment type="caution">
    <text evidence="1">The sequence shown here is derived from an EMBL/GenBank/DDBJ whole genome shotgun (WGS) entry which is preliminary data.</text>
</comment>